<name>A0ABP9MLN3_9GAMM</name>
<dbReference type="PIRSF" id="PIRSF000813">
    <property type="entry name" value="CCA_bact"/>
    <property type="match status" value="1"/>
</dbReference>
<keyword evidence="15" id="KW-1185">Reference proteome</keyword>
<dbReference type="RefSeq" id="WP_077925080.1">
    <property type="nucleotide sequence ID" value="NZ_BAABKE010000003.1"/>
</dbReference>
<dbReference type="CDD" id="cd05398">
    <property type="entry name" value="NT_ClassII-CCAase"/>
    <property type="match status" value="1"/>
</dbReference>
<comment type="cofactor">
    <cofactor evidence="1">
        <name>Mg(2+)</name>
        <dbReference type="ChEBI" id="CHEBI:18420"/>
    </cofactor>
</comment>
<keyword evidence="4" id="KW-0548">Nucleotidyltransferase</keyword>
<evidence type="ECO:0008006" key="16">
    <source>
        <dbReference type="Google" id="ProtNLM"/>
    </source>
</evidence>
<dbReference type="PANTHER" id="PTHR47545:SF1">
    <property type="entry name" value="MULTIFUNCTIONAL CCA PROTEIN"/>
    <property type="match status" value="1"/>
</dbReference>
<keyword evidence="5" id="KW-0479">Metal-binding</keyword>
<dbReference type="InterPro" id="IPR043519">
    <property type="entry name" value="NT_sf"/>
</dbReference>
<evidence type="ECO:0000256" key="9">
    <source>
        <dbReference type="ARBA" id="ARBA00022842"/>
    </source>
</evidence>
<sequence>MSYQTYKVGGAVRDELLGKEVKDIDWVIVGATPNLLLSEGYLQIGKDFPVFLHPKTKEEYALARTERKHGHGYSGFEVFATPDVTLEEDLLRRDLTINAMAMDEQGQIIDPYGGRQDLDNRILRHVSDAFEEDPLRVLRLARFYARFYKEGFTIAEETKTLVHKMIESGELSHLVAERIWLETHKALQEQHGIQYFIVLHELGALKVIFPALEQFFTDSNRNQLDKMFDVVSLAIEQGAAMHIIVALLLSVFEEPKDIQNFAMQYRLSIQEKVMAEKLKQWGHWFDDISQDAESWLDLLLGLDAFRKPEQLMDFLQCSEFLAEISGRKKFFLNQKECLVKVYQKLVMIDVKPLIKNVSPKEIPSVIKAKRLAVIELLIKD</sequence>
<keyword evidence="3" id="KW-0819">tRNA processing</keyword>
<comment type="caution">
    <text evidence="14">The sequence shown here is derived from an EMBL/GenBank/DDBJ whole genome shotgun (WGS) entry which is preliminary data.</text>
</comment>
<evidence type="ECO:0000259" key="13">
    <source>
        <dbReference type="Pfam" id="PF12627"/>
    </source>
</evidence>
<evidence type="ECO:0000256" key="10">
    <source>
        <dbReference type="ARBA" id="ARBA00022884"/>
    </source>
</evidence>
<dbReference type="InterPro" id="IPR032828">
    <property type="entry name" value="PolyA_RNA-bd"/>
</dbReference>
<evidence type="ECO:0000256" key="11">
    <source>
        <dbReference type="RuleBase" id="RU003953"/>
    </source>
</evidence>
<keyword evidence="2 11" id="KW-0808">Transferase</keyword>
<dbReference type="SUPFAM" id="SSF81891">
    <property type="entry name" value="Poly A polymerase C-terminal region-like"/>
    <property type="match status" value="1"/>
</dbReference>
<dbReference type="Pfam" id="PF01743">
    <property type="entry name" value="PolyA_pol"/>
    <property type="match status" value="1"/>
</dbReference>
<dbReference type="InterPro" id="IPR002646">
    <property type="entry name" value="PolA_pol_head_dom"/>
</dbReference>
<dbReference type="SUPFAM" id="SSF81301">
    <property type="entry name" value="Nucleotidyltransferase"/>
    <property type="match status" value="1"/>
</dbReference>
<dbReference type="Gene3D" id="3.30.460.10">
    <property type="entry name" value="Beta Polymerase, domain 2"/>
    <property type="match status" value="1"/>
</dbReference>
<keyword evidence="6" id="KW-0547">Nucleotide-binding</keyword>
<evidence type="ECO:0000313" key="14">
    <source>
        <dbReference type="EMBL" id="GAA5098509.1"/>
    </source>
</evidence>
<proteinExistence type="inferred from homology"/>
<keyword evidence="10 11" id="KW-0694">RNA-binding</keyword>
<dbReference type="InterPro" id="IPR012006">
    <property type="entry name" value="CCA_bact"/>
</dbReference>
<evidence type="ECO:0000256" key="5">
    <source>
        <dbReference type="ARBA" id="ARBA00022723"/>
    </source>
</evidence>
<evidence type="ECO:0000256" key="8">
    <source>
        <dbReference type="ARBA" id="ARBA00022840"/>
    </source>
</evidence>
<protein>
    <recommendedName>
        <fullName evidence="16">CCA tRNA nucleotidyltransferase</fullName>
    </recommendedName>
</protein>
<evidence type="ECO:0000256" key="1">
    <source>
        <dbReference type="ARBA" id="ARBA00001946"/>
    </source>
</evidence>
<feature type="domain" description="tRNA nucleotidyltransferase/poly(A) polymerase RNA and SrmB- binding" evidence="13">
    <location>
        <begin position="151"/>
        <end position="214"/>
    </location>
</feature>
<evidence type="ECO:0000256" key="7">
    <source>
        <dbReference type="ARBA" id="ARBA00022800"/>
    </source>
</evidence>
<keyword evidence="7" id="KW-0692">RNA repair</keyword>
<dbReference type="Proteomes" id="UP001500631">
    <property type="component" value="Unassembled WGS sequence"/>
</dbReference>
<reference evidence="15" key="1">
    <citation type="journal article" date="2019" name="Int. J. Syst. Evol. Microbiol.">
        <title>The Global Catalogue of Microorganisms (GCM) 10K type strain sequencing project: providing services to taxonomists for standard genome sequencing and annotation.</title>
        <authorList>
            <consortium name="The Broad Institute Genomics Platform"/>
            <consortium name="The Broad Institute Genome Sequencing Center for Infectious Disease"/>
            <person name="Wu L."/>
            <person name="Ma J."/>
        </authorList>
    </citation>
    <scope>NUCLEOTIDE SEQUENCE [LARGE SCALE GENOMIC DNA]</scope>
    <source>
        <strain evidence="15">JCM 18424</strain>
    </source>
</reference>
<keyword evidence="9" id="KW-0460">Magnesium</keyword>
<evidence type="ECO:0000256" key="4">
    <source>
        <dbReference type="ARBA" id="ARBA00022695"/>
    </source>
</evidence>
<evidence type="ECO:0000256" key="2">
    <source>
        <dbReference type="ARBA" id="ARBA00022679"/>
    </source>
</evidence>
<dbReference type="EMBL" id="BAABKE010000003">
    <property type="protein sequence ID" value="GAA5098509.1"/>
    <property type="molecule type" value="Genomic_DNA"/>
</dbReference>
<evidence type="ECO:0000256" key="3">
    <source>
        <dbReference type="ARBA" id="ARBA00022694"/>
    </source>
</evidence>
<dbReference type="Gene3D" id="1.10.3090.10">
    <property type="entry name" value="cca-adding enzyme, domain 2"/>
    <property type="match status" value="1"/>
</dbReference>
<dbReference type="InterPro" id="IPR050124">
    <property type="entry name" value="tRNA_CCA-adding_enzyme"/>
</dbReference>
<feature type="domain" description="Poly A polymerase head" evidence="12">
    <location>
        <begin position="6"/>
        <end position="124"/>
    </location>
</feature>
<evidence type="ECO:0000259" key="12">
    <source>
        <dbReference type="Pfam" id="PF01743"/>
    </source>
</evidence>
<keyword evidence="8" id="KW-0067">ATP-binding</keyword>
<gene>
    <name evidence="14" type="ORF">GCM10023338_11070</name>
</gene>
<accession>A0ABP9MLN3</accession>
<evidence type="ECO:0000256" key="6">
    <source>
        <dbReference type="ARBA" id="ARBA00022741"/>
    </source>
</evidence>
<organism evidence="14 15">
    <name type="scientific">Wohlfahrtiimonas larvae</name>
    <dbReference type="NCBI Taxonomy" id="1157986"/>
    <lineage>
        <taxon>Bacteria</taxon>
        <taxon>Pseudomonadati</taxon>
        <taxon>Pseudomonadota</taxon>
        <taxon>Gammaproteobacteria</taxon>
        <taxon>Cardiobacteriales</taxon>
        <taxon>Ignatzschineriaceae</taxon>
        <taxon>Wohlfahrtiimonas</taxon>
    </lineage>
</organism>
<evidence type="ECO:0000313" key="15">
    <source>
        <dbReference type="Proteomes" id="UP001500631"/>
    </source>
</evidence>
<dbReference type="PANTHER" id="PTHR47545">
    <property type="entry name" value="MULTIFUNCTIONAL CCA PROTEIN"/>
    <property type="match status" value="1"/>
</dbReference>
<dbReference type="Pfam" id="PF12627">
    <property type="entry name" value="PolyA_pol_RNAbd"/>
    <property type="match status" value="1"/>
</dbReference>
<comment type="similarity">
    <text evidence="11">Belongs to the tRNA nucleotidyltransferase/poly(A) polymerase family.</text>
</comment>